<dbReference type="EMBL" id="MZGU01000004">
    <property type="protein sequence ID" value="PWB85945.1"/>
    <property type="molecule type" value="Genomic_DNA"/>
</dbReference>
<proteinExistence type="predicted"/>
<dbReference type="RefSeq" id="WP_116669590.1">
    <property type="nucleotide sequence ID" value="NZ_MZGU01000004.1"/>
</dbReference>
<organism evidence="2 3">
    <name type="scientific">Methanobrevibacter woesei</name>
    <dbReference type="NCBI Taxonomy" id="190976"/>
    <lineage>
        <taxon>Archaea</taxon>
        <taxon>Methanobacteriati</taxon>
        <taxon>Methanobacteriota</taxon>
        <taxon>Methanomada group</taxon>
        <taxon>Methanobacteria</taxon>
        <taxon>Methanobacteriales</taxon>
        <taxon>Methanobacteriaceae</taxon>
        <taxon>Methanobrevibacter</taxon>
    </lineage>
</organism>
<protein>
    <recommendedName>
        <fullName evidence="4">Adhesin</fullName>
    </recommendedName>
</protein>
<evidence type="ECO:0000256" key="1">
    <source>
        <dbReference type="SAM" id="Phobius"/>
    </source>
</evidence>
<accession>A0A2U1S780</accession>
<keyword evidence="1" id="KW-0472">Membrane</keyword>
<keyword evidence="1" id="KW-1133">Transmembrane helix</keyword>
<dbReference type="Proteomes" id="UP000245577">
    <property type="component" value="Unassembled WGS sequence"/>
</dbReference>
<gene>
    <name evidence="2" type="ORF">MBBWO_07970</name>
</gene>
<keyword evidence="1" id="KW-0812">Transmembrane</keyword>
<comment type="caution">
    <text evidence="2">The sequence shown here is derived from an EMBL/GenBank/DDBJ whole genome shotgun (WGS) entry which is preliminary data.</text>
</comment>
<evidence type="ECO:0008006" key="4">
    <source>
        <dbReference type="Google" id="ProtNLM"/>
    </source>
</evidence>
<sequence length="376" mass="42016">MKQLIIFLLAILIIVPTIQDVSAETLFLTSDNLIDPETDYNILSSIANFIEEISNGDINVIVDSQAPGPGEGTRAITSSSDISVTLAAACAGNFLEEAEYSANSNKQIIFVNSGNFNLDHEDSLRRAWDDNYSNITFAGLNEPGKFLNDAGIDYIQPLQEYPDAESNGYLDRNDDEVNRYIAEQIVESVNSYSNSTEKNLNTDLIVRNTLAPSVMAAASQAFLNSDNNEMTGTYNSYTAPQLLYLTSSYLGSNGLSEPKDYEEPSSPLKYSLFVKDSYSIYDYMTMGDIVSEYMDINGKAPDYISYNGAYISYYDLQHNFAKLTENHTDPSSMDFEREYPFEKVNDSILVNLLPILLIIIAILFIILIIKRVKIRK</sequence>
<keyword evidence="3" id="KW-1185">Reference proteome</keyword>
<reference evidence="2 3" key="1">
    <citation type="submission" date="2017-03" db="EMBL/GenBank/DDBJ databases">
        <title>Genome sequence of Methanobrevibacter wosei.</title>
        <authorList>
            <person name="Poehlein A."/>
            <person name="Seedorf H."/>
            <person name="Daniel R."/>
        </authorList>
    </citation>
    <scope>NUCLEOTIDE SEQUENCE [LARGE SCALE GENOMIC DNA]</scope>
    <source>
        <strain evidence="2 3">DSM 11979</strain>
    </source>
</reference>
<dbReference type="OrthoDB" id="77273at2157"/>
<name>A0A2U1S780_9EURY</name>
<evidence type="ECO:0000313" key="3">
    <source>
        <dbReference type="Proteomes" id="UP000245577"/>
    </source>
</evidence>
<feature type="transmembrane region" description="Helical" evidence="1">
    <location>
        <begin position="348"/>
        <end position="369"/>
    </location>
</feature>
<dbReference type="AlphaFoldDB" id="A0A2U1S780"/>
<evidence type="ECO:0000313" key="2">
    <source>
        <dbReference type="EMBL" id="PWB85945.1"/>
    </source>
</evidence>